<dbReference type="RefSeq" id="WP_344623579.1">
    <property type="nucleotide sequence ID" value="NZ_BAAALD010000018.1"/>
</dbReference>
<dbReference type="InterPro" id="IPR036259">
    <property type="entry name" value="MFS_trans_sf"/>
</dbReference>
<feature type="domain" description="Major facilitator superfamily (MFS) profile" evidence="10">
    <location>
        <begin position="25"/>
        <end position="470"/>
    </location>
</feature>
<comment type="subcellular location">
    <subcellularLocation>
        <location evidence="1">Cell membrane</location>
        <topology evidence="1">Multi-pass membrane protein</topology>
    </subcellularLocation>
</comment>
<feature type="transmembrane region" description="Helical" evidence="9">
    <location>
        <begin position="26"/>
        <end position="47"/>
    </location>
</feature>
<evidence type="ECO:0000256" key="4">
    <source>
        <dbReference type="ARBA" id="ARBA00022692"/>
    </source>
</evidence>
<feature type="region of interest" description="Disordered" evidence="8">
    <location>
        <begin position="466"/>
        <end position="503"/>
    </location>
</feature>
<gene>
    <name evidence="11" type="ORF">GCM10009663_24520</name>
</gene>
<feature type="transmembrane region" description="Helical" evidence="9">
    <location>
        <begin position="209"/>
        <end position="229"/>
    </location>
</feature>
<dbReference type="NCBIfam" id="TIGR00711">
    <property type="entry name" value="efflux_EmrB"/>
    <property type="match status" value="1"/>
</dbReference>
<evidence type="ECO:0000313" key="11">
    <source>
        <dbReference type="EMBL" id="GAA1080878.1"/>
    </source>
</evidence>
<feature type="transmembrane region" description="Helical" evidence="9">
    <location>
        <begin position="343"/>
        <end position="362"/>
    </location>
</feature>
<feature type="transmembrane region" description="Helical" evidence="9">
    <location>
        <begin position="67"/>
        <end position="83"/>
    </location>
</feature>
<reference evidence="11 12" key="1">
    <citation type="journal article" date="2019" name="Int. J. Syst. Evol. Microbiol.">
        <title>The Global Catalogue of Microorganisms (GCM) 10K type strain sequencing project: providing services to taxonomists for standard genome sequencing and annotation.</title>
        <authorList>
            <consortium name="The Broad Institute Genomics Platform"/>
            <consortium name="The Broad Institute Genome Sequencing Center for Infectious Disease"/>
            <person name="Wu L."/>
            <person name="Ma J."/>
        </authorList>
    </citation>
    <scope>NUCLEOTIDE SEQUENCE [LARGE SCALE GENOMIC DNA]</scope>
    <source>
        <strain evidence="11 12">JCM 13002</strain>
    </source>
</reference>
<dbReference type="PROSITE" id="PS50850">
    <property type="entry name" value="MFS"/>
    <property type="match status" value="1"/>
</dbReference>
<protein>
    <submittedName>
        <fullName evidence="11">MFS transporter</fullName>
    </submittedName>
</protein>
<evidence type="ECO:0000256" key="9">
    <source>
        <dbReference type="SAM" id="Phobius"/>
    </source>
</evidence>
<evidence type="ECO:0000259" key="10">
    <source>
        <dbReference type="PROSITE" id="PS50850"/>
    </source>
</evidence>
<evidence type="ECO:0000313" key="12">
    <source>
        <dbReference type="Proteomes" id="UP001499987"/>
    </source>
</evidence>
<evidence type="ECO:0000256" key="1">
    <source>
        <dbReference type="ARBA" id="ARBA00004651"/>
    </source>
</evidence>
<keyword evidence="6 9" id="KW-0472">Membrane</keyword>
<feature type="transmembrane region" description="Helical" evidence="9">
    <location>
        <begin position="278"/>
        <end position="299"/>
    </location>
</feature>
<evidence type="ECO:0000256" key="7">
    <source>
        <dbReference type="ARBA" id="ARBA00023251"/>
    </source>
</evidence>
<dbReference type="InterPro" id="IPR004638">
    <property type="entry name" value="EmrB-like"/>
</dbReference>
<comment type="caution">
    <text evidence="11">The sequence shown here is derived from an EMBL/GenBank/DDBJ whole genome shotgun (WGS) entry which is preliminary data.</text>
</comment>
<dbReference type="Gene3D" id="1.20.1720.10">
    <property type="entry name" value="Multidrug resistance protein D"/>
    <property type="match status" value="1"/>
</dbReference>
<dbReference type="Gene3D" id="1.20.1250.20">
    <property type="entry name" value="MFS general substrate transporter like domains"/>
    <property type="match status" value="1"/>
</dbReference>
<dbReference type="PANTHER" id="PTHR42718">
    <property type="entry name" value="MAJOR FACILITATOR SUPERFAMILY MULTIDRUG TRANSPORTER MFSC"/>
    <property type="match status" value="1"/>
</dbReference>
<organism evidence="11 12">
    <name type="scientific">Kitasatospora arboriphila</name>
    <dbReference type="NCBI Taxonomy" id="258052"/>
    <lineage>
        <taxon>Bacteria</taxon>
        <taxon>Bacillati</taxon>
        <taxon>Actinomycetota</taxon>
        <taxon>Actinomycetes</taxon>
        <taxon>Kitasatosporales</taxon>
        <taxon>Streptomycetaceae</taxon>
        <taxon>Kitasatospora</taxon>
    </lineage>
</organism>
<evidence type="ECO:0000256" key="8">
    <source>
        <dbReference type="SAM" id="MobiDB-lite"/>
    </source>
</evidence>
<feature type="transmembrane region" description="Helical" evidence="9">
    <location>
        <begin position="150"/>
        <end position="171"/>
    </location>
</feature>
<dbReference type="PRINTS" id="PR01036">
    <property type="entry name" value="TCRTETB"/>
</dbReference>
<feature type="transmembrane region" description="Helical" evidence="9">
    <location>
        <begin position="368"/>
        <end position="394"/>
    </location>
</feature>
<dbReference type="InterPro" id="IPR020846">
    <property type="entry name" value="MFS_dom"/>
</dbReference>
<dbReference type="InterPro" id="IPR011701">
    <property type="entry name" value="MFS"/>
</dbReference>
<dbReference type="SUPFAM" id="SSF103473">
    <property type="entry name" value="MFS general substrate transporter"/>
    <property type="match status" value="1"/>
</dbReference>
<keyword evidence="7" id="KW-0046">Antibiotic resistance</keyword>
<dbReference type="EMBL" id="BAAALD010000018">
    <property type="protein sequence ID" value="GAA1080878.1"/>
    <property type="molecule type" value="Genomic_DNA"/>
</dbReference>
<proteinExistence type="predicted"/>
<feature type="transmembrane region" description="Helical" evidence="9">
    <location>
        <begin position="235"/>
        <end position="257"/>
    </location>
</feature>
<name>A0ABN1TFN5_9ACTN</name>
<feature type="transmembrane region" description="Helical" evidence="9">
    <location>
        <begin position="124"/>
        <end position="143"/>
    </location>
</feature>
<keyword evidence="3" id="KW-1003">Cell membrane</keyword>
<feature type="transmembrane region" description="Helical" evidence="9">
    <location>
        <begin position="446"/>
        <end position="465"/>
    </location>
</feature>
<feature type="compositionally biased region" description="Low complexity" evidence="8">
    <location>
        <begin position="477"/>
        <end position="503"/>
    </location>
</feature>
<keyword evidence="4 9" id="KW-0812">Transmembrane</keyword>
<dbReference type="CDD" id="cd17321">
    <property type="entry name" value="MFS_MMR_MDR_like"/>
    <property type="match status" value="1"/>
</dbReference>
<evidence type="ECO:0000256" key="2">
    <source>
        <dbReference type="ARBA" id="ARBA00022448"/>
    </source>
</evidence>
<feature type="transmembrane region" description="Helical" evidence="9">
    <location>
        <begin position="311"/>
        <end position="331"/>
    </location>
</feature>
<feature type="transmembrane region" description="Helical" evidence="9">
    <location>
        <begin position="177"/>
        <end position="197"/>
    </location>
</feature>
<feature type="transmembrane region" description="Helical" evidence="9">
    <location>
        <begin position="95"/>
        <end position="118"/>
    </location>
</feature>
<keyword evidence="12" id="KW-1185">Reference proteome</keyword>
<dbReference type="Proteomes" id="UP001499987">
    <property type="component" value="Unassembled WGS sequence"/>
</dbReference>
<evidence type="ECO:0000256" key="5">
    <source>
        <dbReference type="ARBA" id="ARBA00022989"/>
    </source>
</evidence>
<keyword evidence="2" id="KW-0813">Transport</keyword>
<accession>A0ABN1TFN5</accession>
<feature type="transmembrane region" description="Helical" evidence="9">
    <location>
        <begin position="415"/>
        <end position="434"/>
    </location>
</feature>
<sequence length="503" mass="51006">MPSAVTPHAPGSAAPAAGRPHQTWTLVLASLGLFMVALDTLVVTTALPVLRVDLGAKLTDLEWTVNAYNLSFACLLLTGAALGDRFGRRRMFAVGLLGFSAASAAAALSTSVGALIAARAVQGGFAAIVMPLTLTLISQAFPAEKRGAAIGLWGGIAGLAVAAGPVVGGAITDGLDWQWIFWLNVPIGLVLAPLALRRLTESFGPRPRLDLPGLALAGTGFLGLTWGLVRANTAGWGSAEVVLSLLAGAVLVACFLARQRRARYPMLPLGLFRLRGFSTANGVSFFMYASLFGALFLMSQFLQIGLGNSPLAAGLWILPWTATPMVVAPLAGALSERWGNRPFMAAGLALQAAGLGWVAAIADPGMGYAQLSIALTVAGVGTSMCFPTVANAVMGAVPPQEAGVASGANSAIRELGGVFGVAVLAAVFTGPGVYGTPDAFVDAFKPALWVGAALAAAGIASALLAPRRTTPPPEAGPSPEAGPEAAARAVRAGRTAVAARSDG</sequence>
<dbReference type="PANTHER" id="PTHR42718:SF42">
    <property type="entry name" value="EXPORT PROTEIN"/>
    <property type="match status" value="1"/>
</dbReference>
<keyword evidence="5 9" id="KW-1133">Transmembrane helix</keyword>
<evidence type="ECO:0000256" key="6">
    <source>
        <dbReference type="ARBA" id="ARBA00023136"/>
    </source>
</evidence>
<dbReference type="Pfam" id="PF07690">
    <property type="entry name" value="MFS_1"/>
    <property type="match status" value="1"/>
</dbReference>
<evidence type="ECO:0000256" key="3">
    <source>
        <dbReference type="ARBA" id="ARBA00022475"/>
    </source>
</evidence>